<sequence length="273" mass="31347">MKYKRNIYGKSILEELQQQSEDPNSNSDVGLDQISFNQDEDGFLGLDMTNQCDDNSQPIRPRKRKTENEPLLVNVKDISTEEIIIRKITAIQIWSLKKSEKVMMELDANGQGQDNGSNLFVRFLGQVARRIRFCPISLKRWDEMPEDNTKRQWDFIERKEEILAVIPSEISPVEWITFVNHYMDPKTKKKISEHLPEDQERAATEGVPSKVLAHPDDAIGKVYGPEYGKRVRGFSSFICLGGFGKSKRIFGVSNCEATNNVSQQHVEDLERQL</sequence>
<gene>
    <name evidence="1" type="ORF">PIB30_067848</name>
</gene>
<organism evidence="1 2">
    <name type="scientific">Stylosanthes scabra</name>
    <dbReference type="NCBI Taxonomy" id="79078"/>
    <lineage>
        <taxon>Eukaryota</taxon>
        <taxon>Viridiplantae</taxon>
        <taxon>Streptophyta</taxon>
        <taxon>Embryophyta</taxon>
        <taxon>Tracheophyta</taxon>
        <taxon>Spermatophyta</taxon>
        <taxon>Magnoliopsida</taxon>
        <taxon>eudicotyledons</taxon>
        <taxon>Gunneridae</taxon>
        <taxon>Pentapetalae</taxon>
        <taxon>rosids</taxon>
        <taxon>fabids</taxon>
        <taxon>Fabales</taxon>
        <taxon>Fabaceae</taxon>
        <taxon>Papilionoideae</taxon>
        <taxon>50 kb inversion clade</taxon>
        <taxon>dalbergioids sensu lato</taxon>
        <taxon>Dalbergieae</taxon>
        <taxon>Pterocarpus clade</taxon>
        <taxon>Stylosanthes</taxon>
    </lineage>
</organism>
<evidence type="ECO:0000313" key="2">
    <source>
        <dbReference type="Proteomes" id="UP001341840"/>
    </source>
</evidence>
<keyword evidence="2" id="KW-1185">Reference proteome</keyword>
<evidence type="ECO:0000313" key="1">
    <source>
        <dbReference type="EMBL" id="MED6210829.1"/>
    </source>
</evidence>
<protein>
    <submittedName>
        <fullName evidence="1">Uncharacterized protein</fullName>
    </submittedName>
</protein>
<comment type="caution">
    <text evidence="1">The sequence shown here is derived from an EMBL/GenBank/DDBJ whole genome shotgun (WGS) entry which is preliminary data.</text>
</comment>
<name>A0ABU6YKW1_9FABA</name>
<proteinExistence type="predicted"/>
<reference evidence="1 2" key="1">
    <citation type="journal article" date="2023" name="Plants (Basel)">
        <title>Bridging the Gap: Combining Genomics and Transcriptomics Approaches to Understand Stylosanthes scabra, an Orphan Legume from the Brazilian Caatinga.</title>
        <authorList>
            <person name="Ferreira-Neto J.R.C."/>
            <person name="da Silva M.D."/>
            <person name="Binneck E."/>
            <person name="de Melo N.F."/>
            <person name="da Silva R.H."/>
            <person name="de Melo A.L.T.M."/>
            <person name="Pandolfi V."/>
            <person name="Bustamante F.O."/>
            <person name="Brasileiro-Vidal A.C."/>
            <person name="Benko-Iseppon A.M."/>
        </authorList>
    </citation>
    <scope>NUCLEOTIDE SEQUENCE [LARGE SCALE GENOMIC DNA]</scope>
    <source>
        <tissue evidence="1">Leaves</tissue>
    </source>
</reference>
<dbReference type="Proteomes" id="UP001341840">
    <property type="component" value="Unassembled WGS sequence"/>
</dbReference>
<accession>A0ABU6YKW1</accession>
<dbReference type="EMBL" id="JASCZI010242371">
    <property type="protein sequence ID" value="MED6210829.1"/>
    <property type="molecule type" value="Genomic_DNA"/>
</dbReference>